<dbReference type="SUPFAM" id="SSF53756">
    <property type="entry name" value="UDP-Glycosyltransferase/glycogen phosphorylase"/>
    <property type="match status" value="1"/>
</dbReference>
<dbReference type="AlphaFoldDB" id="A0A931CWW6"/>
<dbReference type="EMBL" id="JACCQK010000788">
    <property type="protein sequence ID" value="MBG0780560.1"/>
    <property type="molecule type" value="Genomic_DNA"/>
</dbReference>
<dbReference type="GO" id="GO:0016757">
    <property type="term" value="F:glycosyltransferase activity"/>
    <property type="evidence" value="ECO:0007669"/>
    <property type="project" value="UniProtKB-ARBA"/>
</dbReference>
<dbReference type="InterPro" id="IPR028098">
    <property type="entry name" value="Glyco_trans_4-like_N"/>
</dbReference>
<dbReference type="Proteomes" id="UP000706172">
    <property type="component" value="Unassembled WGS sequence"/>
</dbReference>
<dbReference type="Gene3D" id="3.40.50.2000">
    <property type="entry name" value="Glycogen Phosphorylase B"/>
    <property type="match status" value="1"/>
</dbReference>
<gene>
    <name evidence="2" type="ORF">H0S81_11620</name>
</gene>
<sequence>MKQRPIRVLQLGSPAGLYGAERWILALVRHLDPAKVESVVGVIKDDPGKADPPLIREAAALGFQTVTINAPGRINLSAVRRLRQYIFANKIDILHTHWYKTDMIGFLAVMGTRCKIISTPHGWSKEAGFA</sequence>
<feature type="domain" description="Glycosyltransferase subfamily 4-like N-terminal" evidence="1">
    <location>
        <begin position="19"/>
        <end position="124"/>
    </location>
</feature>
<name>A0A931CWW6_9BACT</name>
<reference evidence="2" key="1">
    <citation type="submission" date="2020-07" db="EMBL/GenBank/DDBJ databases">
        <title>Severe corrosion of carbon steel in oil field produced water can be linked to methanogenic archaea containing a special type of NiFe hydrogenase.</title>
        <authorList>
            <person name="Lahme S."/>
            <person name="Mand J."/>
            <person name="Longwell J."/>
            <person name="Smith R."/>
            <person name="Enning D."/>
        </authorList>
    </citation>
    <scope>NUCLEOTIDE SEQUENCE</scope>
    <source>
        <strain evidence="2">MIC098Bin6</strain>
    </source>
</reference>
<evidence type="ECO:0000313" key="2">
    <source>
        <dbReference type="EMBL" id="MBG0780560.1"/>
    </source>
</evidence>
<organism evidence="2 3">
    <name type="scientific">Desulfotignum balticum</name>
    <dbReference type="NCBI Taxonomy" id="115781"/>
    <lineage>
        <taxon>Bacteria</taxon>
        <taxon>Pseudomonadati</taxon>
        <taxon>Thermodesulfobacteriota</taxon>
        <taxon>Desulfobacteria</taxon>
        <taxon>Desulfobacterales</taxon>
        <taxon>Desulfobacteraceae</taxon>
        <taxon>Desulfotignum</taxon>
    </lineage>
</organism>
<feature type="non-terminal residue" evidence="2">
    <location>
        <position position="130"/>
    </location>
</feature>
<protein>
    <submittedName>
        <fullName evidence="2">Glycosyltransferase</fullName>
    </submittedName>
</protein>
<accession>A0A931CWW6</accession>
<evidence type="ECO:0000313" key="3">
    <source>
        <dbReference type="Proteomes" id="UP000706172"/>
    </source>
</evidence>
<dbReference type="Pfam" id="PF13439">
    <property type="entry name" value="Glyco_transf_4"/>
    <property type="match status" value="1"/>
</dbReference>
<comment type="caution">
    <text evidence="2">The sequence shown here is derived from an EMBL/GenBank/DDBJ whole genome shotgun (WGS) entry which is preliminary data.</text>
</comment>
<proteinExistence type="predicted"/>
<evidence type="ECO:0000259" key="1">
    <source>
        <dbReference type="Pfam" id="PF13439"/>
    </source>
</evidence>